<dbReference type="OrthoDB" id="10250638at2759"/>
<dbReference type="GO" id="GO:0060271">
    <property type="term" value="P:cilium assembly"/>
    <property type="evidence" value="ECO:0007669"/>
    <property type="project" value="TreeGrafter"/>
</dbReference>
<reference evidence="2 3" key="1">
    <citation type="journal article" date="2013" name="Curr. Biol.">
        <title>The Genome of the Foraminiferan Reticulomyxa filosa.</title>
        <authorList>
            <person name="Glockner G."/>
            <person name="Hulsmann N."/>
            <person name="Schleicher M."/>
            <person name="Noegel A.A."/>
            <person name="Eichinger L."/>
            <person name="Gallinger C."/>
            <person name="Pawlowski J."/>
            <person name="Sierra R."/>
            <person name="Euteneuer U."/>
            <person name="Pillet L."/>
            <person name="Moustafa A."/>
            <person name="Platzer M."/>
            <person name="Groth M."/>
            <person name="Szafranski K."/>
            <person name="Schliwa M."/>
        </authorList>
    </citation>
    <scope>NUCLEOTIDE SEQUENCE [LARGE SCALE GENOMIC DNA]</scope>
</reference>
<dbReference type="AlphaFoldDB" id="X6P6V0"/>
<dbReference type="Proteomes" id="UP000023152">
    <property type="component" value="Unassembled WGS sequence"/>
</dbReference>
<dbReference type="GO" id="GO:0030991">
    <property type="term" value="C:intraciliary transport particle A"/>
    <property type="evidence" value="ECO:0007669"/>
    <property type="project" value="TreeGrafter"/>
</dbReference>
<comment type="caution">
    <text evidence="2">The sequence shown here is derived from an EMBL/GenBank/DDBJ whole genome shotgun (WGS) entry which is preliminary data.</text>
</comment>
<evidence type="ECO:0000313" key="2">
    <source>
        <dbReference type="EMBL" id="ETO34270.1"/>
    </source>
</evidence>
<dbReference type="InterPro" id="IPR040379">
    <property type="entry name" value="WDR19/dyf-2"/>
</dbReference>
<dbReference type="OMA" id="RESMITM"/>
<dbReference type="GO" id="GO:0005929">
    <property type="term" value="C:cilium"/>
    <property type="evidence" value="ECO:0007669"/>
    <property type="project" value="TreeGrafter"/>
</dbReference>
<gene>
    <name evidence="2" type="ORF">RFI_02826</name>
</gene>
<dbReference type="EMBL" id="ASPP01002724">
    <property type="protein sequence ID" value="ETO34270.1"/>
    <property type="molecule type" value="Genomic_DNA"/>
</dbReference>
<proteinExistence type="predicted"/>
<evidence type="ECO:0000256" key="1">
    <source>
        <dbReference type="SAM" id="MobiDB-lite"/>
    </source>
</evidence>
<sequence>MYVTNCVAFLTEHTIFFLTFNNFFFQKDLKIAKYLESVQTPGLAGQYYKRCGKYVQALELLMKAGGQYIEDAIHVIKLAQDVPKRESMITMVQQYLSETNSNPSNDQPNHQRYAFELCLAIGEFEEACKMAISASQQEARTGSYKQAHRILFMYHQSLQDYISQKTQRSNNKEFQNEEKSISVLSKNDEKGKTEHKIPAELKKLLLLYHSYLLVKKFISVHNNHKKAACLLLRVAQNISKFPAHVVPILTSVVVECQRAQMVHSAYEYAQVLMTKEYREMIHPSYQKTIETIIRFVSICKKQQKFQQYKSKRCFVVEIHRLGTKKKAKNIHHVLIAIMMSRCIGWIVYRVRVKSHIVLSQESI</sequence>
<organism evidence="2 3">
    <name type="scientific">Reticulomyxa filosa</name>
    <dbReference type="NCBI Taxonomy" id="46433"/>
    <lineage>
        <taxon>Eukaryota</taxon>
        <taxon>Sar</taxon>
        <taxon>Rhizaria</taxon>
        <taxon>Retaria</taxon>
        <taxon>Foraminifera</taxon>
        <taxon>Monothalamids</taxon>
        <taxon>Reticulomyxidae</taxon>
        <taxon>Reticulomyxa</taxon>
    </lineage>
</organism>
<keyword evidence="3" id="KW-1185">Reference proteome</keyword>
<dbReference type="PANTHER" id="PTHR14920">
    <property type="entry name" value="OSMOTIC AVOIDANCE ABNORMAL PROTEIN 1/WD REPEAT MEMBRANE PROTEIN"/>
    <property type="match status" value="1"/>
</dbReference>
<feature type="compositionally biased region" description="Basic and acidic residues" evidence="1">
    <location>
        <begin position="170"/>
        <end position="188"/>
    </location>
</feature>
<protein>
    <submittedName>
        <fullName evidence="2">WD-repeat protein</fullName>
    </submittedName>
</protein>
<feature type="region of interest" description="Disordered" evidence="1">
    <location>
        <begin position="167"/>
        <end position="188"/>
    </location>
</feature>
<dbReference type="PANTHER" id="PTHR14920:SF0">
    <property type="entry name" value="WD REPEAT DOMAIN 19"/>
    <property type="match status" value="1"/>
</dbReference>
<name>X6P6V0_RETFI</name>
<dbReference type="GO" id="GO:0035721">
    <property type="term" value="P:intraciliary retrograde transport"/>
    <property type="evidence" value="ECO:0007669"/>
    <property type="project" value="InterPro"/>
</dbReference>
<accession>X6P6V0</accession>
<evidence type="ECO:0000313" key="3">
    <source>
        <dbReference type="Proteomes" id="UP000023152"/>
    </source>
</evidence>